<reference evidence="1" key="2">
    <citation type="submission" date="2020-09" db="EMBL/GenBank/DDBJ databases">
        <authorList>
            <person name="Sun Q."/>
            <person name="Zhou Y."/>
        </authorList>
    </citation>
    <scope>NUCLEOTIDE SEQUENCE</scope>
    <source>
        <strain evidence="1">CGMCC 1.10998</strain>
    </source>
</reference>
<gene>
    <name evidence="1" type="ORF">GCM10011396_11330</name>
</gene>
<comment type="caution">
    <text evidence="1">The sequence shown here is derived from an EMBL/GenBank/DDBJ whole genome shotgun (WGS) entry which is preliminary data.</text>
</comment>
<dbReference type="EMBL" id="BMED01000001">
    <property type="protein sequence ID" value="GGC66066.1"/>
    <property type="molecule type" value="Genomic_DNA"/>
</dbReference>
<dbReference type="RefSeq" id="WP_188564958.1">
    <property type="nucleotide sequence ID" value="NZ_BMED01000001.1"/>
</dbReference>
<keyword evidence="2" id="KW-1185">Reference proteome</keyword>
<sequence length="95" mass="10437">MPSEKLQASWAISIGYLASARLQLPQRLNSPEAEKAHAQFNEYLDHNELGLALEEAEALGSLCNAPPAFWRELQLAAANMQRAENEARYAALANA</sequence>
<proteinExistence type="predicted"/>
<dbReference type="Proteomes" id="UP000637423">
    <property type="component" value="Unassembled WGS sequence"/>
</dbReference>
<name>A0A916UBT9_9BURK</name>
<protein>
    <submittedName>
        <fullName evidence="1">Uncharacterized protein</fullName>
    </submittedName>
</protein>
<evidence type="ECO:0000313" key="1">
    <source>
        <dbReference type="EMBL" id="GGC66066.1"/>
    </source>
</evidence>
<evidence type="ECO:0000313" key="2">
    <source>
        <dbReference type="Proteomes" id="UP000637423"/>
    </source>
</evidence>
<organism evidence="1 2">
    <name type="scientific">Undibacterium terreum</name>
    <dbReference type="NCBI Taxonomy" id="1224302"/>
    <lineage>
        <taxon>Bacteria</taxon>
        <taxon>Pseudomonadati</taxon>
        <taxon>Pseudomonadota</taxon>
        <taxon>Betaproteobacteria</taxon>
        <taxon>Burkholderiales</taxon>
        <taxon>Oxalobacteraceae</taxon>
        <taxon>Undibacterium</taxon>
    </lineage>
</organism>
<accession>A0A916UBT9</accession>
<reference evidence="1" key="1">
    <citation type="journal article" date="2014" name="Int. J. Syst. Evol. Microbiol.">
        <title>Complete genome sequence of Corynebacterium casei LMG S-19264T (=DSM 44701T), isolated from a smear-ripened cheese.</title>
        <authorList>
            <consortium name="US DOE Joint Genome Institute (JGI-PGF)"/>
            <person name="Walter F."/>
            <person name="Albersmeier A."/>
            <person name="Kalinowski J."/>
            <person name="Ruckert C."/>
        </authorList>
    </citation>
    <scope>NUCLEOTIDE SEQUENCE</scope>
    <source>
        <strain evidence="1">CGMCC 1.10998</strain>
    </source>
</reference>
<dbReference type="AlphaFoldDB" id="A0A916UBT9"/>